<dbReference type="Pfam" id="PF12833">
    <property type="entry name" value="HTH_18"/>
    <property type="match status" value="1"/>
</dbReference>
<dbReference type="GO" id="GO:0003700">
    <property type="term" value="F:DNA-binding transcription factor activity"/>
    <property type="evidence" value="ECO:0007669"/>
    <property type="project" value="InterPro"/>
</dbReference>
<dbReference type="Proteomes" id="UP000464751">
    <property type="component" value="Chromosome"/>
</dbReference>
<dbReference type="PROSITE" id="PS01124">
    <property type="entry name" value="HTH_ARAC_FAMILY_2"/>
    <property type="match status" value="1"/>
</dbReference>
<dbReference type="GO" id="GO:0000976">
    <property type="term" value="F:transcription cis-regulatory region binding"/>
    <property type="evidence" value="ECO:0007669"/>
    <property type="project" value="TreeGrafter"/>
</dbReference>
<organism evidence="5 6">
    <name type="scientific">Ancylobacter pratisalsi</name>
    <dbReference type="NCBI Taxonomy" id="1745854"/>
    <lineage>
        <taxon>Bacteria</taxon>
        <taxon>Pseudomonadati</taxon>
        <taxon>Pseudomonadota</taxon>
        <taxon>Alphaproteobacteria</taxon>
        <taxon>Hyphomicrobiales</taxon>
        <taxon>Xanthobacteraceae</taxon>
        <taxon>Ancylobacter</taxon>
    </lineage>
</organism>
<evidence type="ECO:0000256" key="1">
    <source>
        <dbReference type="ARBA" id="ARBA00023015"/>
    </source>
</evidence>
<reference evidence="5 6" key="1">
    <citation type="submission" date="2020-02" db="EMBL/GenBank/DDBJ databases">
        <authorList>
            <person name="Li G."/>
        </authorList>
    </citation>
    <scope>NUCLEOTIDE SEQUENCE [LARGE SCALE GENOMIC DNA]</scope>
    <source>
        <strain evidence="5 6">DSM 102029</strain>
    </source>
</reference>
<dbReference type="PANTHER" id="PTHR47894:SF1">
    <property type="entry name" value="HTH-TYPE TRANSCRIPTIONAL REGULATOR VQSM"/>
    <property type="match status" value="1"/>
</dbReference>
<dbReference type="PRINTS" id="PR00032">
    <property type="entry name" value="HTHARAC"/>
</dbReference>
<dbReference type="InterPro" id="IPR009057">
    <property type="entry name" value="Homeodomain-like_sf"/>
</dbReference>
<protein>
    <submittedName>
        <fullName evidence="5">AraC family transcriptional regulator</fullName>
    </submittedName>
</protein>
<accession>A0A6P1YIG4</accession>
<dbReference type="InterPro" id="IPR032687">
    <property type="entry name" value="AraC-type_N"/>
</dbReference>
<dbReference type="KEGG" id="apra:G3A50_04670"/>
<gene>
    <name evidence="5" type="ORF">G3A50_04670</name>
</gene>
<keyword evidence="6" id="KW-1185">Reference proteome</keyword>
<keyword evidence="1" id="KW-0805">Transcription regulation</keyword>
<feature type="domain" description="HTH araC/xylS-type" evidence="4">
    <location>
        <begin position="241"/>
        <end position="339"/>
    </location>
</feature>
<keyword evidence="2" id="KW-0238">DNA-binding</keyword>
<evidence type="ECO:0000259" key="4">
    <source>
        <dbReference type="PROSITE" id="PS01124"/>
    </source>
</evidence>
<dbReference type="Gene3D" id="1.10.10.60">
    <property type="entry name" value="Homeodomain-like"/>
    <property type="match status" value="1"/>
</dbReference>
<evidence type="ECO:0000313" key="5">
    <source>
        <dbReference type="EMBL" id="QIB33079.1"/>
    </source>
</evidence>
<dbReference type="SMART" id="SM00342">
    <property type="entry name" value="HTH_ARAC"/>
    <property type="match status" value="1"/>
</dbReference>
<dbReference type="PANTHER" id="PTHR47894">
    <property type="entry name" value="HTH-TYPE TRANSCRIPTIONAL REGULATOR GADX"/>
    <property type="match status" value="1"/>
</dbReference>
<dbReference type="SUPFAM" id="SSF46689">
    <property type="entry name" value="Homeodomain-like"/>
    <property type="match status" value="1"/>
</dbReference>
<sequence length="354" mass="38970">MAIDRSIPLVRASGLGPLPAVFEQRAGERALWKAFEQEGLPLAVIGAPQTPVPLGSMIGVFERCARLLGDRTFGIDVGFEMAKAWGYGLWGAYGAAAPTLGQAIERYCRTFRAHALSGRLELLPRGVHRVWRCVGPPFSLPAIHHADHLIGPMILLSREYLGSRWTPKWIEVSYLRDADAHLLEDRLQIPIRYGCGGMGLAFAPEDLLARRTRDPAKGSEIVTLREVVADVVLSRAAEPARSVSAIVALRLLDGQTDIDGTARMAGASVRNLQRLLAQEGYTYREVIDAARRARALSLLQETERPILEIAMLLGYEDHASFSRAFRRWMGCAPSEFRDRTQPVVLAQTAKLLGA</sequence>
<evidence type="ECO:0000256" key="3">
    <source>
        <dbReference type="ARBA" id="ARBA00023163"/>
    </source>
</evidence>
<dbReference type="GO" id="GO:0005829">
    <property type="term" value="C:cytosol"/>
    <property type="evidence" value="ECO:0007669"/>
    <property type="project" value="TreeGrafter"/>
</dbReference>
<dbReference type="Pfam" id="PF12625">
    <property type="entry name" value="Arabinose_bd"/>
    <property type="match status" value="1"/>
</dbReference>
<dbReference type="InterPro" id="IPR020449">
    <property type="entry name" value="Tscrpt_reg_AraC-type_HTH"/>
</dbReference>
<dbReference type="InterPro" id="IPR018060">
    <property type="entry name" value="HTH_AraC"/>
</dbReference>
<evidence type="ECO:0000256" key="2">
    <source>
        <dbReference type="ARBA" id="ARBA00023125"/>
    </source>
</evidence>
<dbReference type="RefSeq" id="WP_163074177.1">
    <property type="nucleotide sequence ID" value="NZ_CP048630.1"/>
</dbReference>
<proteinExistence type="predicted"/>
<dbReference type="EMBL" id="CP048630">
    <property type="protein sequence ID" value="QIB33079.1"/>
    <property type="molecule type" value="Genomic_DNA"/>
</dbReference>
<name>A0A6P1YIG4_9HYPH</name>
<dbReference type="AlphaFoldDB" id="A0A6P1YIG4"/>
<keyword evidence="3" id="KW-0804">Transcription</keyword>
<evidence type="ECO:0000313" key="6">
    <source>
        <dbReference type="Proteomes" id="UP000464751"/>
    </source>
</evidence>